<dbReference type="GO" id="GO:0046872">
    <property type="term" value="F:metal ion binding"/>
    <property type="evidence" value="ECO:0007669"/>
    <property type="project" value="UniProtKB-KW"/>
</dbReference>
<dbReference type="Gene3D" id="3.40.50.1000">
    <property type="entry name" value="HAD superfamily/HAD-like"/>
    <property type="match status" value="1"/>
</dbReference>
<keyword evidence="1" id="KW-0479">Metal-binding</keyword>
<sequence>MITKIYITSDFLMTKEKEQFSNVKWLYELLKRPLESCTGLNSRIFTSSLTAVDKFSRIAFFKNSSIELDIHKTQFYYDDEVINDNSLSYLTKFIDKKTLIVGYELSEQTRRLLSKAGINYIDIWLHPVRFLDDVLFGFSSNNEEIFNKLNNFYYPTETYWMYADRLRIGAFKGWKRVIDNIKVKPNSALFVGQTLEDKAVCKNGNMLNLLDFKKEFEQLGSQYSKVYYSRHPFLKTEDQHIIKYVESCSFASVIDIPTYHLLSHPNIAKVVTISSSVATEAKYFDKETEFLYRPVFNESNKFDIRSYIPIFQDFMTSHFWSVILSPIVETKPCAKIEFIHKKDKIRDMLGFYWSYKQIDKIEHMRNWLLAVDRKLQNYISGSLNKTLPKMPVTETNQVKIVIKNKSEKNSLDGLSLIKKKIDKAEVVSFDIFDTLLVRDLDVPNDIFDLMHDKAAKLIGTPITSFREERFNARKLVVNSPGEEITIDQRYQALCNKLNIKKNIANKLTALELEYEFLFCRKRDAGFELYQYAKKRGKKVIITSDIFFKKDFIEKLLIKNGYAEWDRLYLSSEVGLLKHTGNLFPFILKELQVAASNMLHIGDNAHADIKMANAHGIGTAFLPRTIDCLKKKSNILEQINTGDKKLNSIVKGIVGNKFCDNPFSFQNDTLFSGNPYYLGYGLLGQMFFGFAQWIYKNSVSDNIKKIYFLSRDGDIIKKVYDIVAKMYPDAPESHYLLASRRSVNVASIRTVDEIKALFDINFSPATLKNLFLNRMGFDLSGFDKIIITSGFTNIEQVVNYRSPADRSKINALIDLLAKDILLHTQSERDELMKYYSNEGIVSNERSAIVDIGHNGTMQKSLSALLDKPLIGYYFCTFNEITKNISPEIGLAKGYIADELNPKTSSHPYGKNILMFEMAFLNAQGSFVRFLQGKPVHLSVKHESKRVEFALHLHKGICDFNEDLVSRYGDIIKDLDVSAIGSSKAYCYFLNNPSYTDASAFVGICFENKYSCRDIQFLLTSKNDKKNSSLWKKGSEVISNYESIEKRSIRLTRVVNIMSPFMKLAKTTKLLNDKKYSKFKMEPYKFIYDSRGLIFRNIMSKYIMK</sequence>
<evidence type="ECO:0000313" key="2">
    <source>
        <dbReference type="EMBL" id="VYT65393.1"/>
    </source>
</evidence>
<dbReference type="EMBL" id="CACRTZ010000001">
    <property type="protein sequence ID" value="VYT65393.1"/>
    <property type="molecule type" value="Genomic_DNA"/>
</dbReference>
<proteinExistence type="predicted"/>
<reference evidence="2" key="1">
    <citation type="submission" date="2019-11" db="EMBL/GenBank/DDBJ databases">
        <authorList>
            <person name="Feng L."/>
        </authorList>
    </citation>
    <scope>NUCLEOTIDE SEQUENCE</scope>
    <source>
        <strain evidence="2">EMassiliensisLFYP7</strain>
    </source>
</reference>
<evidence type="ECO:0000256" key="1">
    <source>
        <dbReference type="ARBA" id="ARBA00022723"/>
    </source>
</evidence>
<dbReference type="Gene3D" id="1.10.150.400">
    <property type="match status" value="1"/>
</dbReference>
<name>A0A6N2YGH8_9ENTR</name>
<dbReference type="Pfam" id="PF00702">
    <property type="entry name" value="Hydrolase"/>
    <property type="match status" value="1"/>
</dbReference>
<dbReference type="CDD" id="cd01427">
    <property type="entry name" value="HAD_like"/>
    <property type="match status" value="1"/>
</dbReference>
<organism evidence="2">
    <name type="scientific">Phytobacter massiliensis</name>
    <dbReference type="NCBI Taxonomy" id="1485952"/>
    <lineage>
        <taxon>Bacteria</taxon>
        <taxon>Pseudomonadati</taxon>
        <taxon>Pseudomonadota</taxon>
        <taxon>Gammaproteobacteria</taxon>
        <taxon>Enterobacterales</taxon>
        <taxon>Enterobacteriaceae</taxon>
        <taxon>Phytobacter</taxon>
    </lineage>
</organism>
<protein>
    <submittedName>
        <fullName evidence="2">Uncharacterized protein</fullName>
    </submittedName>
</protein>
<dbReference type="AlphaFoldDB" id="A0A6N2YGH8"/>
<dbReference type="InterPro" id="IPR036412">
    <property type="entry name" value="HAD-like_sf"/>
</dbReference>
<dbReference type="InterPro" id="IPR023214">
    <property type="entry name" value="HAD_sf"/>
</dbReference>
<gene>
    <name evidence="2" type="ORF">EMLFYP7_00141</name>
</gene>
<dbReference type="SUPFAM" id="SSF56784">
    <property type="entry name" value="HAD-like"/>
    <property type="match status" value="1"/>
</dbReference>
<accession>A0A6N2YGH8</accession>
<dbReference type="RefSeq" id="WP_156564381.1">
    <property type="nucleotide sequence ID" value="NZ_CACRTZ010000001.1"/>
</dbReference>